<protein>
    <submittedName>
        <fullName evidence="1">Uncharacterized protein</fullName>
    </submittedName>
</protein>
<proteinExistence type="predicted"/>
<name>A0AC60P7T0_IXOPE</name>
<dbReference type="Proteomes" id="UP000805193">
    <property type="component" value="Unassembled WGS sequence"/>
</dbReference>
<gene>
    <name evidence="1" type="ORF">HPB47_007351</name>
</gene>
<evidence type="ECO:0000313" key="2">
    <source>
        <dbReference type="Proteomes" id="UP000805193"/>
    </source>
</evidence>
<evidence type="ECO:0000313" key="1">
    <source>
        <dbReference type="EMBL" id="KAG0415480.1"/>
    </source>
</evidence>
<dbReference type="EMBL" id="JABSTQ010011066">
    <property type="protein sequence ID" value="KAG0415480.1"/>
    <property type="molecule type" value="Genomic_DNA"/>
</dbReference>
<accession>A0AC60P7T0</accession>
<sequence length="676" mass="75417">MPVSTGNNGTVTSRDYPSASLRCLCSRVVGLFPPPWVVVGETVAVPSDVQTVPETTAASPTIVFRAKRPCASNGSELCAAIGGPRQTSSLLKMEFGLVHGNRKLKPGAVPPLFKYKEPQRPPIERGALTKRRRAELVDEAMNSAAAPGPSAEDVPDPLIHDACEDWTEDPSAFRAVEPSDDPLYCPEKDDCDMDDDETNASTQPVEADRIFEAKFLVFESCLSELLDRCLFCGAPHCKIELYFVGTMVRAAVTCPASHTRTWRSQPVFHRRPMGNISVCAATLFTGSSPTKVLRLFSLMGMQSLQKTSFFKIQRCYLVPAVTEVWLSEQATLLDKLRGRKLCPAGDGRADTPVHSADFGTYTLLETTANRVIHTELVKGGYESGDRISLRDDVSLRTMAMMSREQTAAGCGPLLYSNSQLLKHGTQGLSRWLQRKVPASESLGVKKKIIAVARTKQQSLLLLWLKTIIRHIYWCARTSNGDGQLVLAKWTSLMRHIINIHEHPDPLHPVCTETFNKRKAILMAPHLLRDIPFLSPKEQTSGLESYHPVLIYFTPKATKFRYEGMLARTYVAALHFNHNADRKVLLDENGKPRFRQKWSKGEKQWTLVAVKEKVTYDYVRKLVDSVLECVTRWPSYAVAERATYRQSHDTLTSRCGAKPQMEDAIARHRSRFSAGSV</sequence>
<keyword evidence="2" id="KW-1185">Reference proteome</keyword>
<organism evidence="1 2">
    <name type="scientific">Ixodes persulcatus</name>
    <name type="common">Taiga tick</name>
    <dbReference type="NCBI Taxonomy" id="34615"/>
    <lineage>
        <taxon>Eukaryota</taxon>
        <taxon>Metazoa</taxon>
        <taxon>Ecdysozoa</taxon>
        <taxon>Arthropoda</taxon>
        <taxon>Chelicerata</taxon>
        <taxon>Arachnida</taxon>
        <taxon>Acari</taxon>
        <taxon>Parasitiformes</taxon>
        <taxon>Ixodida</taxon>
        <taxon>Ixodoidea</taxon>
        <taxon>Ixodidae</taxon>
        <taxon>Ixodinae</taxon>
        <taxon>Ixodes</taxon>
    </lineage>
</organism>
<comment type="caution">
    <text evidence="1">The sequence shown here is derived from an EMBL/GenBank/DDBJ whole genome shotgun (WGS) entry which is preliminary data.</text>
</comment>
<reference evidence="1 2" key="1">
    <citation type="journal article" date="2020" name="Cell">
        <title>Large-Scale Comparative Analyses of Tick Genomes Elucidate Their Genetic Diversity and Vector Capacities.</title>
        <authorList>
            <consortium name="Tick Genome and Microbiome Consortium (TIGMIC)"/>
            <person name="Jia N."/>
            <person name="Wang J."/>
            <person name="Shi W."/>
            <person name="Du L."/>
            <person name="Sun Y."/>
            <person name="Zhan W."/>
            <person name="Jiang J.F."/>
            <person name="Wang Q."/>
            <person name="Zhang B."/>
            <person name="Ji P."/>
            <person name="Bell-Sakyi L."/>
            <person name="Cui X.M."/>
            <person name="Yuan T.T."/>
            <person name="Jiang B.G."/>
            <person name="Yang W.F."/>
            <person name="Lam T.T."/>
            <person name="Chang Q.C."/>
            <person name="Ding S.J."/>
            <person name="Wang X.J."/>
            <person name="Zhu J.G."/>
            <person name="Ruan X.D."/>
            <person name="Zhao L."/>
            <person name="Wei J.T."/>
            <person name="Ye R.Z."/>
            <person name="Que T.C."/>
            <person name="Du C.H."/>
            <person name="Zhou Y.H."/>
            <person name="Cheng J.X."/>
            <person name="Dai P.F."/>
            <person name="Guo W.B."/>
            <person name="Han X.H."/>
            <person name="Huang E.J."/>
            <person name="Li L.F."/>
            <person name="Wei W."/>
            <person name="Gao Y.C."/>
            <person name="Liu J.Z."/>
            <person name="Shao H.Z."/>
            <person name="Wang X."/>
            <person name="Wang C.C."/>
            <person name="Yang T.C."/>
            <person name="Huo Q.B."/>
            <person name="Li W."/>
            <person name="Chen H.Y."/>
            <person name="Chen S.E."/>
            <person name="Zhou L.G."/>
            <person name="Ni X.B."/>
            <person name="Tian J.H."/>
            <person name="Sheng Y."/>
            <person name="Liu T."/>
            <person name="Pan Y.S."/>
            <person name="Xia L.Y."/>
            <person name="Li J."/>
            <person name="Zhao F."/>
            <person name="Cao W.C."/>
        </authorList>
    </citation>
    <scope>NUCLEOTIDE SEQUENCE [LARGE SCALE GENOMIC DNA]</scope>
    <source>
        <strain evidence="1">Iper-2018</strain>
    </source>
</reference>